<name>A0A5B9DFG9_9ARCH</name>
<proteinExistence type="predicted"/>
<organism evidence="1 2">
    <name type="scientific">Promethearchaeum syntrophicum</name>
    <dbReference type="NCBI Taxonomy" id="2594042"/>
    <lineage>
        <taxon>Archaea</taxon>
        <taxon>Promethearchaeati</taxon>
        <taxon>Promethearchaeota</taxon>
        <taxon>Promethearchaeia</taxon>
        <taxon>Promethearchaeales</taxon>
        <taxon>Promethearchaeaceae</taxon>
        <taxon>Promethearchaeum</taxon>
    </lineage>
</organism>
<keyword evidence="2" id="KW-1185">Reference proteome</keyword>
<dbReference type="KEGG" id="psyt:DSAG12_03370"/>
<dbReference type="AlphaFoldDB" id="A0A5B9DFG9"/>
<protein>
    <submittedName>
        <fullName evidence="1">Uncharacterized protein</fullName>
    </submittedName>
</protein>
<reference evidence="1 2" key="1">
    <citation type="journal article" date="2020" name="Nature">
        <title>Isolation of an archaeon at the prokaryote-eukaryote interface.</title>
        <authorList>
            <person name="Imachi H."/>
            <person name="Nobu M.K."/>
            <person name="Nakahara N."/>
            <person name="Morono Y."/>
            <person name="Ogawara M."/>
            <person name="Takaki Y."/>
            <person name="Takano Y."/>
            <person name="Uematsu K."/>
            <person name="Ikuta T."/>
            <person name="Ito M."/>
            <person name="Matsui Y."/>
            <person name="Miyazaki M."/>
            <person name="Murata K."/>
            <person name="Saito Y."/>
            <person name="Sakai S."/>
            <person name="Song C."/>
            <person name="Tasumi E."/>
            <person name="Yamanaka Y."/>
            <person name="Yamaguchi T."/>
            <person name="Kamagata Y."/>
            <person name="Tamaki H."/>
            <person name="Takai K."/>
        </authorList>
    </citation>
    <scope>NUCLEOTIDE SEQUENCE [LARGE SCALE GENOMIC DNA]</scope>
    <source>
        <strain evidence="1 2">MK-D1</strain>
    </source>
</reference>
<dbReference type="EMBL" id="CP042905">
    <property type="protein sequence ID" value="QEE17533.1"/>
    <property type="molecule type" value="Genomic_DNA"/>
</dbReference>
<accession>A0A5B9DFG9</accession>
<reference evidence="1 2" key="2">
    <citation type="journal article" date="2024" name="Int. J. Syst. Evol. Microbiol.">
        <title>Promethearchaeum syntrophicum gen. nov., sp. nov., an anaerobic, obligately syntrophic archaeon, the first isolate of the lineage 'Asgard' archaea, and proposal of the new archaeal phylum Promethearchaeota phyl. nov. and kingdom Promethearchaeati regn. nov.</title>
        <authorList>
            <person name="Imachi H."/>
            <person name="Nobu M.K."/>
            <person name="Kato S."/>
            <person name="Takaki Y."/>
            <person name="Miyazaki M."/>
            <person name="Miyata M."/>
            <person name="Ogawara M."/>
            <person name="Saito Y."/>
            <person name="Sakai S."/>
            <person name="Tahara Y.O."/>
            <person name="Takano Y."/>
            <person name="Tasumi E."/>
            <person name="Uematsu K."/>
            <person name="Yoshimura T."/>
            <person name="Itoh T."/>
            <person name="Ohkuma M."/>
            <person name="Takai K."/>
        </authorList>
    </citation>
    <scope>NUCLEOTIDE SEQUENCE [LARGE SCALE GENOMIC DNA]</scope>
    <source>
        <strain evidence="1 2">MK-D1</strain>
    </source>
</reference>
<dbReference type="Proteomes" id="UP000321408">
    <property type="component" value="Chromosome"/>
</dbReference>
<evidence type="ECO:0000313" key="2">
    <source>
        <dbReference type="Proteomes" id="UP000321408"/>
    </source>
</evidence>
<dbReference type="GeneID" id="41331337"/>
<dbReference type="RefSeq" id="WP_147664424.1">
    <property type="nucleotide sequence ID" value="NZ_CP042905.2"/>
</dbReference>
<evidence type="ECO:0000313" key="1">
    <source>
        <dbReference type="EMBL" id="QEE17533.1"/>
    </source>
</evidence>
<gene>
    <name evidence="1" type="ORF">DSAG12_03370</name>
</gene>
<sequence length="899" mass="107859">MDDYLEKIQEIAQQNLVDSDLIIQFLTTLAFFSEIGWDQGYYKIGIDKGFQYPFEQNRQDFPKLFHIFDKKDIQFEKANEVVIELDKLQKIVEILIHEEILEEKGRYIKIKDEYLQAEILFTNFDLISDFAQELIFLQNLEFLNSFFKMLYIPKITAFIQNDKKKILKIKEISAKTLNLPELNSLKSLNEPINSELLFRLSTIINSTCIIHIQKLFEDKNQLKEFPLKNLTNRSNFRSIFKLTIKNPSLFEKTMDIILLLSEAENENYINNATGLFSYYFCKNIPRFNISLKQRKEYLIHKLKTEEKRIKTYIPSIINNIFRTQAEDSVSYGDHVKIYLLNEGNLTKEQKEKRRDEEYELFGLELIKTYYHELEEKIFFITLDKFWKIICLEPGWITLTTLWKGDLKKNPSRKFKLLQFLRNYIKKNESPYKTEIESFIQLFEAVYNIYDLIKKEIQKPYYLYKREEKQPLATDFANQILLFEDSISNKVSFLIKIKHDFISLIGEQMANQLEITDDFNPWEVEIIKQYEPKTSDFPYDFLFGFFNNMKRESKPQWQSLLDSFFTPENFKPNNLKLIRASYPLNEWGIKHLEVLKENEMITYNDYKDFGNYFNEQALSPEYFERLFSFYFINNPDLDIWREFPSGFFHLYDYLKKYTSKLDSIKEDLFKLLIDFKLSQKSFNKSFSEDWFKLTCLFMRQDSTYIPKFLSAIGNNIYHSNFPSDFKRIGLSPFYRECYKLNPQDTIKKIHDLFEEKRDEYLMANFLEYKLDLKFLLILSQEQIFELCQLNEQEIPLILINIIGDDIYQEESRPIIAILWKYYQSLENIAYRIYNSFNSGVMVSSPGKSYVVYENRLKRFQEWSRSEIFDNSTKLIEIIEEKFSAEILRAKKDDAEFGIAR</sequence>